<dbReference type="InterPro" id="IPR035892">
    <property type="entry name" value="C2_domain_sf"/>
</dbReference>
<proteinExistence type="inferred from homology"/>
<dbReference type="GO" id="GO:0031267">
    <property type="term" value="F:small GTPase binding"/>
    <property type="evidence" value="ECO:0007669"/>
    <property type="project" value="TreeGrafter"/>
</dbReference>
<evidence type="ECO:0000259" key="4">
    <source>
        <dbReference type="PROSITE" id="PS51650"/>
    </source>
</evidence>
<dbReference type="PANTHER" id="PTHR45653:SF10">
    <property type="entry name" value="MYOBLAST CITY, ISOFORM B"/>
    <property type="match status" value="1"/>
</dbReference>
<feature type="region of interest" description="Disordered" evidence="3">
    <location>
        <begin position="1113"/>
        <end position="1148"/>
    </location>
</feature>
<dbReference type="Proteomes" id="UP000324800">
    <property type="component" value="Unassembled WGS sequence"/>
</dbReference>
<dbReference type="InterPro" id="IPR026791">
    <property type="entry name" value="DOCK"/>
</dbReference>
<keyword evidence="2" id="KW-0175">Coiled coil</keyword>
<name>A0A5J4WQQ7_9EUKA</name>
<gene>
    <name evidence="5" type="ORF">EZS28_007576</name>
</gene>
<organism evidence="5 6">
    <name type="scientific">Streblomastix strix</name>
    <dbReference type="NCBI Taxonomy" id="222440"/>
    <lineage>
        <taxon>Eukaryota</taxon>
        <taxon>Metamonada</taxon>
        <taxon>Preaxostyla</taxon>
        <taxon>Oxymonadida</taxon>
        <taxon>Streblomastigidae</taxon>
        <taxon>Streblomastix</taxon>
    </lineage>
</organism>
<feature type="compositionally biased region" description="Pro residues" evidence="3">
    <location>
        <begin position="1114"/>
        <end position="1127"/>
    </location>
</feature>
<dbReference type="Pfam" id="PF14429">
    <property type="entry name" value="DOCK-C2"/>
    <property type="match status" value="1"/>
</dbReference>
<accession>A0A5J4WQQ7</accession>
<dbReference type="PANTHER" id="PTHR45653">
    <property type="entry name" value="DEDICATOR OF CYTOKINESIS"/>
    <property type="match status" value="1"/>
</dbReference>
<dbReference type="GO" id="GO:0005085">
    <property type="term" value="F:guanyl-nucleotide exchange factor activity"/>
    <property type="evidence" value="ECO:0007669"/>
    <property type="project" value="InterPro"/>
</dbReference>
<comment type="caution">
    <text evidence="5">The sequence shown here is derived from an EMBL/GenBank/DDBJ whole genome shotgun (WGS) entry which is preliminary data.</text>
</comment>
<evidence type="ECO:0000256" key="2">
    <source>
        <dbReference type="SAM" id="Coils"/>
    </source>
</evidence>
<feature type="compositionally biased region" description="Polar residues" evidence="3">
    <location>
        <begin position="321"/>
        <end position="350"/>
    </location>
</feature>
<reference evidence="5 6" key="1">
    <citation type="submission" date="2019-03" db="EMBL/GenBank/DDBJ databases">
        <title>Single cell metagenomics reveals metabolic interactions within the superorganism composed of flagellate Streblomastix strix and complex community of Bacteroidetes bacteria on its surface.</title>
        <authorList>
            <person name="Treitli S.C."/>
            <person name="Kolisko M."/>
            <person name="Husnik F."/>
            <person name="Keeling P."/>
            <person name="Hampl V."/>
        </authorList>
    </citation>
    <scope>NUCLEOTIDE SEQUENCE [LARGE SCALE GENOMIC DNA]</scope>
    <source>
        <strain evidence="5">ST1C</strain>
    </source>
</reference>
<sequence>MSLQNPIRCFSRSITDLYSSLRLVQYYKPQDQDSTPSETNKINVESSYTKKTFSHQDFTRQSSQKLTTLSVIDINRRAAIFQLCMTVDSVAIETKVPLEIVFSLHRFDVGAKNIHQISQDFILRVEPSEDTQTSGPRFNTNHVVVFDDLTESDLQQQTAIVYKVLKNGPLQDNDGKEGGVHRVPIGVGIIKIGSASKKMNKAINETLSGDESTDKLIDNENNQEYSLWDQLWNADALLLSEIDKKNKLKVSNIETNRQIYAPNVKRALMLQDQKVYIMSKEEEFAIMHQKLLQSMTSLASSSSSGSQQYITSSIQSVQNMSPSQSIPQIKRTSSQASSLQMQQRSSIHSNQPPPTLPSIRFDELKGSKGISVTLWLAIDDYEREDVDINWKNGNTQNKENVDDNINYSMDSEEQLKRTLQQRKRYLRIRSPYIRSPFNINSSDKENIEEQQMMQKEVLYLRKVNIEEIERPITNRNDLYLTIDSGLFDKGKKKSEPNIEMTIEIINKDNYSPFPHALFQGKEPHTIISSNQRSNSLSEDGESQFKSFVLYHNKQPLWKEMIHILLTADQMEKAFIIFTFRHISTRKQVEDPFSFAVLPVINPMTGCIEQNGDKYPFVISWDKVKQGIASAQSGSFFKGRFGGSTNKSSSSDPNKENVRLLNYQSIIEAYQLFQQSQSSISKQNESKDAQQQQESAAKFKEPHLNVKFQLVSTFKTNIDSISQILSYTRIRKPQCFKIFSYQPHKLIYAVMDQVLSAIIGIITESCQAIKDRANALSDFKGSNIKQIQYQLLKKGLIASPGDQFIDIEKLQNQSLIVKLASQPENEYDLKNAFDALTRVLVGMQLLPKFITVFIRHLHSINANELYEPLLIYLQGQLEMKSHKQATDKLRDLVKQNQEELDQIKQKNPQITETSQSQAAPNAQTQQAISEFHKINQNLKIVKSNNQAEWKKIRDEKNNITTCFRFYLLLFNTSWKQHIKQQAGSEVQLNEKSSSEYIQEIYDQVCALLSYDEPLFMITQHQLLESVTDSLSDLSQFIPNHDTLGDILSKVIQSSYHEPQSQNEDQSSLLNSALQKFLWQLLDQSFFFRQNTVKNISINVVNVTPLMAPHFSKVPMAPPKSLPPPPPIAPAQQQKQFRPQTNVNKEEESQTLPLNSKLHYATVNAICGLIKQRYFQSATIAVKFIIRVEETINLLTQNVKRRESDLKGKENDITAAVDAQRIALDDHRKKLYEAKEQAKKLLTPLMMPILGWLCIIASDESTFYKYSIEEEKEATNQDLNEPNGNTSQFYIETDDVNDVVQNEGINKDKNQKLKTKQKPEVNNFDKGVIAPSAPKLKMETIEQQFVLKTDLMIVFLYILRLILTKNILKLEVKPDKDNEDVQYNIVKEESEVKLKETEEKENEDFLIKIFLSQESLDLSYPPTLNYKFGYQSSSSDQQQQQGTSSDDSNAKIILKYTVVCDHSLLTPLPQLAVDALRFLINKIYKDGIIFFPDEWFPLHLRQILLLGRTLISLSPYIINIQMLERPEVNYNIEDQHQQVASLQSNQQTQSSLSQSQKFQTPSFTQQVTQLQSRVSQTQLIGGGQQDHNNPGIRTPMKSIIFSKGPAVANIISQPSQLNQIQGNIHSSQRLGNFENIKKDQQNQMRLTGSPLQGSES</sequence>
<dbReference type="EMBL" id="SNRW01001316">
    <property type="protein sequence ID" value="KAA6396892.1"/>
    <property type="molecule type" value="Genomic_DNA"/>
</dbReference>
<dbReference type="PROSITE" id="PS51650">
    <property type="entry name" value="C2_DOCK"/>
    <property type="match status" value="1"/>
</dbReference>
<evidence type="ECO:0000256" key="3">
    <source>
        <dbReference type="SAM" id="MobiDB-lite"/>
    </source>
</evidence>
<feature type="domain" description="C2 DOCK-type" evidence="4">
    <location>
        <begin position="475"/>
        <end position="665"/>
    </location>
</feature>
<feature type="region of interest" description="Disordered" evidence="3">
    <location>
        <begin position="321"/>
        <end position="355"/>
    </location>
</feature>
<evidence type="ECO:0000313" key="6">
    <source>
        <dbReference type="Proteomes" id="UP000324800"/>
    </source>
</evidence>
<protein>
    <recommendedName>
        <fullName evidence="4">C2 DOCK-type domain-containing protein</fullName>
    </recommendedName>
</protein>
<dbReference type="GO" id="GO:0005886">
    <property type="term" value="C:plasma membrane"/>
    <property type="evidence" value="ECO:0007669"/>
    <property type="project" value="TreeGrafter"/>
</dbReference>
<feature type="coiled-coil region" evidence="2">
    <location>
        <begin position="881"/>
        <end position="912"/>
    </location>
</feature>
<evidence type="ECO:0000256" key="1">
    <source>
        <dbReference type="PROSITE-ProRule" id="PRU00983"/>
    </source>
</evidence>
<dbReference type="GO" id="GO:0007264">
    <property type="term" value="P:small GTPase-mediated signal transduction"/>
    <property type="evidence" value="ECO:0007669"/>
    <property type="project" value="InterPro"/>
</dbReference>
<dbReference type="GO" id="GO:0005737">
    <property type="term" value="C:cytoplasm"/>
    <property type="evidence" value="ECO:0007669"/>
    <property type="project" value="TreeGrafter"/>
</dbReference>
<dbReference type="OrthoDB" id="18896at2759"/>
<dbReference type="InterPro" id="IPR027007">
    <property type="entry name" value="C2_DOCK-type_domain"/>
</dbReference>
<comment type="similarity">
    <text evidence="1">Belongs to the DOCK family.</text>
</comment>
<dbReference type="Gene3D" id="2.60.40.150">
    <property type="entry name" value="C2 domain"/>
    <property type="match status" value="1"/>
</dbReference>
<evidence type="ECO:0000313" key="5">
    <source>
        <dbReference type="EMBL" id="KAA6396892.1"/>
    </source>
</evidence>
<feature type="non-terminal residue" evidence="5">
    <location>
        <position position="1654"/>
    </location>
</feature>